<protein>
    <submittedName>
        <fullName evidence="2">DUF4274 domain-containing protein</fullName>
    </submittedName>
</protein>
<reference evidence="2" key="1">
    <citation type="submission" date="2020-10" db="EMBL/GenBank/DDBJ databases">
        <authorList>
            <person name="Gilroy R."/>
        </authorList>
    </citation>
    <scope>NUCLEOTIDE SEQUENCE</scope>
    <source>
        <strain evidence="2">2830</strain>
    </source>
</reference>
<dbReference type="Proteomes" id="UP000824124">
    <property type="component" value="Unassembled WGS sequence"/>
</dbReference>
<dbReference type="EMBL" id="DVMH01000029">
    <property type="protein sequence ID" value="HIU10741.1"/>
    <property type="molecule type" value="Genomic_DNA"/>
</dbReference>
<name>A0A9D1KZR7_9FIRM</name>
<dbReference type="Pfam" id="PF14096">
    <property type="entry name" value="DUF4274"/>
    <property type="match status" value="1"/>
</dbReference>
<reference evidence="2" key="2">
    <citation type="journal article" date="2021" name="PeerJ">
        <title>Extensive microbial diversity within the chicken gut microbiome revealed by metagenomics and culture.</title>
        <authorList>
            <person name="Gilroy R."/>
            <person name="Ravi A."/>
            <person name="Getino M."/>
            <person name="Pursley I."/>
            <person name="Horton D.L."/>
            <person name="Alikhan N.F."/>
            <person name="Baker D."/>
            <person name="Gharbi K."/>
            <person name="Hall N."/>
            <person name="Watson M."/>
            <person name="Adriaenssens E.M."/>
            <person name="Foster-Nyarko E."/>
            <person name="Jarju S."/>
            <person name="Secka A."/>
            <person name="Antonio M."/>
            <person name="Oren A."/>
            <person name="Chaudhuri R.R."/>
            <person name="La Ragione R."/>
            <person name="Hildebrand F."/>
            <person name="Pallen M.J."/>
        </authorList>
    </citation>
    <scope>NUCLEOTIDE SEQUENCE</scope>
    <source>
        <strain evidence="2">2830</strain>
    </source>
</reference>
<accession>A0A9D1KZR7</accession>
<organism evidence="2 3">
    <name type="scientific">Candidatus Avidehalobacter gallistercoris</name>
    <dbReference type="NCBI Taxonomy" id="2840694"/>
    <lineage>
        <taxon>Bacteria</taxon>
        <taxon>Bacillati</taxon>
        <taxon>Bacillota</taxon>
        <taxon>Clostridia</taxon>
        <taxon>Eubacteriales</taxon>
        <taxon>Peptococcaceae</taxon>
        <taxon>Peptococcaceae incertae sedis</taxon>
        <taxon>Candidatus Avidehalobacter</taxon>
    </lineage>
</organism>
<dbReference type="AlphaFoldDB" id="A0A9D1KZR7"/>
<gene>
    <name evidence="2" type="ORF">IAB00_05835</name>
</gene>
<feature type="domain" description="DUF4274" evidence="1">
    <location>
        <begin position="74"/>
        <end position="147"/>
    </location>
</feature>
<comment type="caution">
    <text evidence="2">The sequence shown here is derived from an EMBL/GenBank/DDBJ whole genome shotgun (WGS) entry which is preliminary data.</text>
</comment>
<evidence type="ECO:0000313" key="2">
    <source>
        <dbReference type="EMBL" id="HIU10741.1"/>
    </source>
</evidence>
<sequence length="187" mass="22002">MLSEERKKELNALIERASCAGDEYYFDMEQDEFDEEMEGCEDEEFYKGFCRQREIGFEAYQKEIAELFTHITSAEELHYMIADYNYDDGMFTVEQIVMNPACDIVTAKMVYWLCQPRYYYDNYGSPSKCSEEDVNRDVALLLTKMEAKAISNGFQTGLEWNGELVDEQLDNLDFTQEPYCHVPVEFR</sequence>
<dbReference type="InterPro" id="IPR025369">
    <property type="entry name" value="DUF4274"/>
</dbReference>
<proteinExistence type="predicted"/>
<evidence type="ECO:0000259" key="1">
    <source>
        <dbReference type="Pfam" id="PF14096"/>
    </source>
</evidence>
<evidence type="ECO:0000313" key="3">
    <source>
        <dbReference type="Proteomes" id="UP000824124"/>
    </source>
</evidence>